<reference evidence="4 5" key="1">
    <citation type="submission" date="2016-08" db="EMBL/GenBank/DDBJ databases">
        <authorList>
            <person name="Varghese N."/>
            <person name="Submissions Spin"/>
        </authorList>
    </citation>
    <scope>NUCLEOTIDE SEQUENCE [LARGE SCALE GENOMIC DNA]</scope>
    <source>
        <strain evidence="4 5">R-53116</strain>
    </source>
</reference>
<dbReference type="Gene3D" id="3.90.400.10">
    <property type="entry name" value="Oligo-1,6-glucosidase, Domain 2"/>
    <property type="match status" value="1"/>
</dbReference>
<keyword evidence="5" id="KW-1185">Reference proteome</keyword>
<dbReference type="PANTHER" id="PTHR10357">
    <property type="entry name" value="ALPHA-AMYLASE FAMILY MEMBER"/>
    <property type="match status" value="1"/>
</dbReference>
<dbReference type="InterPro" id="IPR045857">
    <property type="entry name" value="O16G_dom_2"/>
</dbReference>
<dbReference type="Proteomes" id="UP000182448">
    <property type="component" value="Unassembled WGS sequence"/>
</dbReference>
<evidence type="ECO:0000313" key="4">
    <source>
        <dbReference type="EMBL" id="SCB98599.1"/>
    </source>
</evidence>
<organism evidence="4 5">
    <name type="scientific">Weissella hellenica</name>
    <dbReference type="NCBI Taxonomy" id="46256"/>
    <lineage>
        <taxon>Bacteria</taxon>
        <taxon>Bacillati</taxon>
        <taxon>Bacillota</taxon>
        <taxon>Bacilli</taxon>
        <taxon>Lactobacillales</taxon>
        <taxon>Lactobacillaceae</taxon>
        <taxon>Weissella</taxon>
    </lineage>
</organism>
<dbReference type="SUPFAM" id="SSF51445">
    <property type="entry name" value="(Trans)glycosidases"/>
    <property type="match status" value="1"/>
</dbReference>
<protein>
    <submittedName>
        <fullName evidence="4">Alpha amylase, catalytic domain</fullName>
    </submittedName>
</protein>
<dbReference type="Pfam" id="PF00128">
    <property type="entry name" value="Alpha-amylase"/>
    <property type="match status" value="1"/>
</dbReference>
<accession>A0ABY0K1L5</accession>
<keyword evidence="2" id="KW-0378">Hydrolase</keyword>
<evidence type="ECO:0000256" key="1">
    <source>
        <dbReference type="ARBA" id="ARBA00008061"/>
    </source>
</evidence>
<sequence>MNTKWWQNEVVYQVYPRSFQDTNHDGIGDIQGMINHLDYIKDLGVTMIWVSPIYKSPMVDMGYDIADYQDIDPQFGTLEDFKKFLMEAKKRDIKVIMDLVINHTSDQHQWFIDALANSDSEYRDYYIFKQTNDSEVPNNWRSIFGGSTWEPVPGEPGTYYFHTFAPQQPDLNWENPKLRQEIYKMINWWLDMGVAGFRVDAITHLKKDLDWASLPADGVDGLVSVVKKGQNRPGIDLFLSELKTETFDKYDALTVGEAYGVPDSDLGKYVGPDGYFSAIFDFSYMNIDV</sequence>
<comment type="similarity">
    <text evidence="1">Belongs to the glycosyl hydrolase 13 family.</text>
</comment>
<dbReference type="SMART" id="SM00642">
    <property type="entry name" value="Aamy"/>
    <property type="match status" value="1"/>
</dbReference>
<gene>
    <name evidence="4" type="ORF">GA0061075_10973</name>
</gene>
<dbReference type="Gene3D" id="3.20.20.80">
    <property type="entry name" value="Glycosidases"/>
    <property type="match status" value="1"/>
</dbReference>
<evidence type="ECO:0000313" key="5">
    <source>
        <dbReference type="Proteomes" id="UP000182448"/>
    </source>
</evidence>
<comment type="caution">
    <text evidence="4">The sequence shown here is derived from an EMBL/GenBank/DDBJ whole genome shotgun (WGS) entry which is preliminary data.</text>
</comment>
<keyword evidence="2" id="KW-0326">Glycosidase</keyword>
<name>A0ABY0K1L5_WEIHE</name>
<evidence type="ECO:0000256" key="2">
    <source>
        <dbReference type="ARBA" id="ARBA00023295"/>
    </source>
</evidence>
<dbReference type="EMBL" id="FMAW01000009">
    <property type="protein sequence ID" value="SCB98599.1"/>
    <property type="molecule type" value="Genomic_DNA"/>
</dbReference>
<dbReference type="InterPro" id="IPR017853">
    <property type="entry name" value="GH"/>
</dbReference>
<evidence type="ECO:0000259" key="3">
    <source>
        <dbReference type="SMART" id="SM00642"/>
    </source>
</evidence>
<dbReference type="PANTHER" id="PTHR10357:SF179">
    <property type="entry name" value="NEUTRAL AND BASIC AMINO ACID TRANSPORT PROTEIN RBAT"/>
    <property type="match status" value="1"/>
</dbReference>
<dbReference type="InterPro" id="IPR006047">
    <property type="entry name" value="GH13_cat_dom"/>
</dbReference>
<feature type="domain" description="Glycosyl hydrolase family 13 catalytic" evidence="3">
    <location>
        <begin position="13"/>
        <end position="288"/>
    </location>
</feature>
<proteinExistence type="inferred from homology"/>